<dbReference type="InterPro" id="IPR008258">
    <property type="entry name" value="Transglycosylase_SLT_dom_1"/>
</dbReference>
<organism evidence="3 4">
    <name type="scientific">Oxobacter pfennigii</name>
    <dbReference type="NCBI Taxonomy" id="36849"/>
    <lineage>
        <taxon>Bacteria</taxon>
        <taxon>Bacillati</taxon>
        <taxon>Bacillota</taxon>
        <taxon>Clostridia</taxon>
        <taxon>Eubacteriales</taxon>
        <taxon>Clostridiaceae</taxon>
        <taxon>Oxobacter</taxon>
    </lineage>
</organism>
<comment type="caution">
    <text evidence="3">The sequence shown here is derived from an EMBL/GenBank/DDBJ whole genome shotgun (WGS) entry which is preliminary data.</text>
</comment>
<dbReference type="EC" id="4.2.2.-" evidence="3"/>
<dbReference type="CDD" id="cd13401">
    <property type="entry name" value="Slt70-like"/>
    <property type="match status" value="1"/>
</dbReference>
<proteinExistence type="predicted"/>
<accession>A0A0P8WK89</accession>
<evidence type="ECO:0000313" key="3">
    <source>
        <dbReference type="EMBL" id="KPU42677.1"/>
    </source>
</evidence>
<dbReference type="InterPro" id="IPR023346">
    <property type="entry name" value="Lysozyme-like_dom_sf"/>
</dbReference>
<dbReference type="EMBL" id="LKET01000062">
    <property type="protein sequence ID" value="KPU42677.1"/>
    <property type="molecule type" value="Genomic_DNA"/>
</dbReference>
<dbReference type="STRING" id="36849.OXPF_38540"/>
<protein>
    <submittedName>
        <fullName evidence="3">Soluble lytic murein transglycosylase</fullName>
        <ecNumber evidence="3">4.2.2.-</ecNumber>
    </submittedName>
</protein>
<dbReference type="PANTHER" id="PTHR37423:SF2">
    <property type="entry name" value="MEMBRANE-BOUND LYTIC MUREIN TRANSGLYCOSYLASE C"/>
    <property type="match status" value="1"/>
</dbReference>
<keyword evidence="1" id="KW-0812">Transmembrane</keyword>
<feature type="domain" description="Transglycosylase SLT" evidence="2">
    <location>
        <begin position="445"/>
        <end position="552"/>
    </location>
</feature>
<name>A0A0P8WK89_9CLOT</name>
<evidence type="ECO:0000259" key="2">
    <source>
        <dbReference type="Pfam" id="PF01464"/>
    </source>
</evidence>
<dbReference type="PANTHER" id="PTHR37423">
    <property type="entry name" value="SOLUBLE LYTIC MUREIN TRANSGLYCOSYLASE-RELATED"/>
    <property type="match status" value="1"/>
</dbReference>
<evidence type="ECO:0000313" key="4">
    <source>
        <dbReference type="Proteomes" id="UP000050326"/>
    </source>
</evidence>
<dbReference type="Gene3D" id="1.10.530.10">
    <property type="match status" value="1"/>
</dbReference>
<dbReference type="Pfam" id="PF01464">
    <property type="entry name" value="SLT"/>
    <property type="match status" value="1"/>
</dbReference>
<evidence type="ECO:0000256" key="1">
    <source>
        <dbReference type="SAM" id="Phobius"/>
    </source>
</evidence>
<reference evidence="3 4" key="1">
    <citation type="submission" date="2015-09" db="EMBL/GenBank/DDBJ databases">
        <title>Genome sequence of Oxobacter pfennigii DSM 3222.</title>
        <authorList>
            <person name="Poehlein A."/>
            <person name="Bengelsdorf F.R."/>
            <person name="Schiel-Bengelsdorf B."/>
            <person name="Duerre P."/>
            <person name="Daniel R."/>
        </authorList>
    </citation>
    <scope>NUCLEOTIDE SEQUENCE [LARGE SCALE GENOMIC DNA]</scope>
    <source>
        <strain evidence="3 4">DSM 3222</strain>
    </source>
</reference>
<keyword evidence="1" id="KW-1133">Transmembrane helix</keyword>
<dbReference type="OrthoDB" id="9815002at2"/>
<dbReference type="RefSeq" id="WP_054876814.1">
    <property type="nucleotide sequence ID" value="NZ_LKET01000062.1"/>
</dbReference>
<sequence>MNKRIGSIIVFSIIVIACAVMVFKFTDLIKGNRGYNSIAEQVNKDLDYYVKLVEKRPDSINQKEKNQLIEVCDRKDALGYMANLALAEYCIVKGGDPSDYYFKALSLYETSEIKKKLAFSMINQRQDSDAAVILADLLPDESAMESIHRLKIDPAAMGQIMLEAKKWKPACEYLKMHIDEAYDEEGKNGLEILYARALTESGDYKQGLLQFEELKAANKLNSEHLYFYGRCLDMTGKTEEAKEIYSSVGVIGAYYLGNILEKEGNLNAAAESFSGSEDPASLWKGATLWETLGEDDKAYEIYTKIASKTGSFKDDAAFRAYILSVRNKNEDYSMLEIISQSPAWMERMDRDTVWMDLQEIDYEQPEFLKNVQWYTANNKENMADIEMYIGQNNASPGDKLALSYWYLEKRNYSESVRWAASALKEMPDLNAYKLSYPKHYEEEVLKASEEFSVDPYLLWAVMREESRYMYNAISRVGAMGLLQIMPSTGKDIAARLKVNTDEIDLSNPMINIRFGAYYLKSMLDRYNGDEDKALAAYNGGAGNVNRWAKTKLGNTKEDFPAAVAFSETREYITRVKNSYLTYKWIYEEKSR</sequence>
<dbReference type="GO" id="GO:0016829">
    <property type="term" value="F:lyase activity"/>
    <property type="evidence" value="ECO:0007669"/>
    <property type="project" value="UniProtKB-KW"/>
</dbReference>
<gene>
    <name evidence="3" type="primary">slt_1</name>
    <name evidence="3" type="ORF">OXPF_38540</name>
</gene>
<dbReference type="SUPFAM" id="SSF48452">
    <property type="entry name" value="TPR-like"/>
    <property type="match status" value="1"/>
</dbReference>
<dbReference type="Gene3D" id="1.25.40.10">
    <property type="entry name" value="Tetratricopeptide repeat domain"/>
    <property type="match status" value="1"/>
</dbReference>
<dbReference type="SUPFAM" id="SSF53955">
    <property type="entry name" value="Lysozyme-like"/>
    <property type="match status" value="1"/>
</dbReference>
<dbReference type="PROSITE" id="PS51257">
    <property type="entry name" value="PROKAR_LIPOPROTEIN"/>
    <property type="match status" value="1"/>
</dbReference>
<dbReference type="InterPro" id="IPR011990">
    <property type="entry name" value="TPR-like_helical_dom_sf"/>
</dbReference>
<dbReference type="AlphaFoldDB" id="A0A0P8WK89"/>
<keyword evidence="3" id="KW-0456">Lyase</keyword>
<keyword evidence="4" id="KW-1185">Reference proteome</keyword>
<feature type="transmembrane region" description="Helical" evidence="1">
    <location>
        <begin position="7"/>
        <end position="26"/>
    </location>
</feature>
<dbReference type="Proteomes" id="UP000050326">
    <property type="component" value="Unassembled WGS sequence"/>
</dbReference>
<keyword evidence="1" id="KW-0472">Membrane</keyword>